<dbReference type="PANTHER" id="PTHR32119">
    <property type="entry name" value="OROTIDINE 5'-PHOSPHATE DECARBOXYLASE"/>
    <property type="match status" value="1"/>
</dbReference>
<dbReference type="EC" id="4.1.1.23" evidence="3"/>
<feature type="binding site" evidence="10">
    <location>
        <position position="216"/>
    </location>
    <ligand>
        <name>substrate</name>
    </ligand>
</feature>
<dbReference type="GO" id="GO:0006207">
    <property type="term" value="P:'de novo' pyrimidine nucleobase biosynthetic process"/>
    <property type="evidence" value="ECO:0007669"/>
    <property type="project" value="InterPro"/>
</dbReference>
<accession>A0A1G2TA16</accession>
<evidence type="ECO:0000256" key="1">
    <source>
        <dbReference type="ARBA" id="ARBA00002356"/>
    </source>
</evidence>
<evidence type="ECO:0000256" key="8">
    <source>
        <dbReference type="ARBA" id="ARBA00033428"/>
    </source>
</evidence>
<evidence type="ECO:0000256" key="2">
    <source>
        <dbReference type="ARBA" id="ARBA00004861"/>
    </source>
</evidence>
<evidence type="ECO:0000256" key="6">
    <source>
        <dbReference type="ARBA" id="ARBA00022975"/>
    </source>
</evidence>
<dbReference type="UniPathway" id="UPA00070">
    <property type="reaction ID" value="UER00120"/>
</dbReference>
<feature type="binding site" evidence="10">
    <location>
        <position position="12"/>
    </location>
    <ligand>
        <name>substrate</name>
    </ligand>
</feature>
<dbReference type="AlphaFoldDB" id="A0A1G2TA16"/>
<dbReference type="Gene3D" id="3.20.20.70">
    <property type="entry name" value="Aldolase class I"/>
    <property type="match status" value="1"/>
</dbReference>
<feature type="binding site" evidence="10">
    <location>
        <position position="195"/>
    </location>
    <ligand>
        <name>substrate</name>
    </ligand>
</feature>
<reference evidence="12 13" key="1">
    <citation type="journal article" date="2016" name="Nat. Commun.">
        <title>Thousands of microbial genomes shed light on interconnected biogeochemical processes in an aquifer system.</title>
        <authorList>
            <person name="Anantharaman K."/>
            <person name="Brown C.T."/>
            <person name="Hug L.A."/>
            <person name="Sharon I."/>
            <person name="Castelle C.J."/>
            <person name="Probst A.J."/>
            <person name="Thomas B.C."/>
            <person name="Singh A."/>
            <person name="Wilkins M.J."/>
            <person name="Karaoz U."/>
            <person name="Brodie E.L."/>
            <person name="Williams K.H."/>
            <person name="Hubbard S.S."/>
            <person name="Banfield J.F."/>
        </authorList>
    </citation>
    <scope>NUCLEOTIDE SEQUENCE [LARGE SCALE GENOMIC DNA]</scope>
</reference>
<evidence type="ECO:0000259" key="11">
    <source>
        <dbReference type="SMART" id="SM00934"/>
    </source>
</evidence>
<feature type="active site" description="For OMPdecase activity" evidence="9">
    <location>
        <position position="63"/>
    </location>
</feature>
<keyword evidence="6" id="KW-0665">Pyrimidine biosynthesis</keyword>
<gene>
    <name evidence="12" type="ORF">A2W58_01145</name>
</gene>
<dbReference type="InterPro" id="IPR001754">
    <property type="entry name" value="OMPdeCOase_dom"/>
</dbReference>
<comment type="caution">
    <text evidence="12">The sequence shown here is derived from an EMBL/GenBank/DDBJ whole genome shotgun (WGS) entry which is preliminary data.</text>
</comment>
<dbReference type="InterPro" id="IPR013785">
    <property type="entry name" value="Aldolase_TIM"/>
</dbReference>
<feature type="binding site" evidence="10">
    <location>
        <position position="34"/>
    </location>
    <ligand>
        <name>substrate</name>
    </ligand>
</feature>
<comment type="function">
    <text evidence="1">Catalyzes the decarboxylation of orotidine 5'-monophosphate (OMP) to uridine 5'-monophosphate (UMP).</text>
</comment>
<feature type="binding site" evidence="10">
    <location>
        <position position="116"/>
    </location>
    <ligand>
        <name>substrate</name>
    </ligand>
</feature>
<keyword evidence="5" id="KW-0210">Decarboxylase</keyword>
<feature type="domain" description="Orotidine 5'-phosphate decarboxylase" evidence="11">
    <location>
        <begin position="6"/>
        <end position="233"/>
    </location>
</feature>
<evidence type="ECO:0000256" key="5">
    <source>
        <dbReference type="ARBA" id="ARBA00022793"/>
    </source>
</evidence>
<name>A0A1G2TA16_9BACT</name>
<evidence type="ECO:0000256" key="10">
    <source>
        <dbReference type="PIRSR" id="PIRSR614732-2"/>
    </source>
</evidence>
<evidence type="ECO:0000256" key="4">
    <source>
        <dbReference type="ARBA" id="ARBA00021923"/>
    </source>
</evidence>
<proteinExistence type="predicted"/>
<sequence length="245" mass="27071">MDAKEKIILALDVNSREEALELVRIFRNFVSMFKVGLRLFVACGPNLVKEIIGQGNKVFLDLKFNDTPKTVGEATKEASMLGVEMFTVHASAGISAMKEAVANKGNSKLLITTVLTSLSDNHLNPRNTTRYILGEITQQKVRHFSEDAVYVGADGITCSPQDLKMLEFHMGHESFRRLLKVTPGICETNDLPSGQKRTMTAREAILDGADYLVLSRVITETKVGSPMNALLRITAEISSVERRTN</sequence>
<dbReference type="GO" id="GO:0044205">
    <property type="term" value="P:'de novo' UMP biosynthetic process"/>
    <property type="evidence" value="ECO:0007669"/>
    <property type="project" value="UniProtKB-UniPathway"/>
</dbReference>
<evidence type="ECO:0000256" key="3">
    <source>
        <dbReference type="ARBA" id="ARBA00012321"/>
    </source>
</evidence>
<organism evidence="12 13">
    <name type="scientific">Candidatus Zambryskibacteria bacterium RIFCSPHIGHO2_02_38_10.5</name>
    <dbReference type="NCBI Taxonomy" id="1802742"/>
    <lineage>
        <taxon>Bacteria</taxon>
        <taxon>Candidatus Zambryskiibacteriota</taxon>
    </lineage>
</organism>
<protein>
    <recommendedName>
        <fullName evidence="4">Orotidine 5'-phosphate decarboxylase</fullName>
        <ecNumber evidence="3">4.1.1.23</ecNumber>
    </recommendedName>
    <alternativeName>
        <fullName evidence="8">OMP decarboxylase</fullName>
    </alternativeName>
</protein>
<evidence type="ECO:0000313" key="13">
    <source>
        <dbReference type="Proteomes" id="UP000179264"/>
    </source>
</evidence>
<dbReference type="GO" id="GO:0004590">
    <property type="term" value="F:orotidine-5'-phosphate decarboxylase activity"/>
    <property type="evidence" value="ECO:0007669"/>
    <property type="project" value="UniProtKB-EC"/>
</dbReference>
<dbReference type="SUPFAM" id="SSF51366">
    <property type="entry name" value="Ribulose-phoshate binding barrel"/>
    <property type="match status" value="1"/>
</dbReference>
<comment type="pathway">
    <text evidence="2">Pyrimidine metabolism; UMP biosynthesis via de novo pathway; UMP from orotate: step 2/2.</text>
</comment>
<feature type="active site" description="For OMPdecase activity" evidence="9">
    <location>
        <position position="66"/>
    </location>
</feature>
<evidence type="ECO:0000313" key="12">
    <source>
        <dbReference type="EMBL" id="OHA94093.1"/>
    </source>
</evidence>
<dbReference type="EMBL" id="MHVL01000002">
    <property type="protein sequence ID" value="OHA94093.1"/>
    <property type="molecule type" value="Genomic_DNA"/>
</dbReference>
<keyword evidence="7" id="KW-0456">Lyase</keyword>
<evidence type="ECO:0000256" key="9">
    <source>
        <dbReference type="PIRSR" id="PIRSR614732-1"/>
    </source>
</evidence>
<dbReference type="Proteomes" id="UP000179264">
    <property type="component" value="Unassembled WGS sequence"/>
</dbReference>
<dbReference type="PANTHER" id="PTHR32119:SF2">
    <property type="entry name" value="OROTIDINE 5'-PHOSPHATE DECARBOXYLASE"/>
    <property type="match status" value="1"/>
</dbReference>
<dbReference type="InterPro" id="IPR014732">
    <property type="entry name" value="OMPdecase"/>
</dbReference>
<dbReference type="SMART" id="SM00934">
    <property type="entry name" value="OMPdecase"/>
    <property type="match status" value="1"/>
</dbReference>
<dbReference type="InterPro" id="IPR011060">
    <property type="entry name" value="RibuloseP-bd_barrel"/>
</dbReference>
<dbReference type="CDD" id="cd04725">
    <property type="entry name" value="OMP_decarboxylase_like"/>
    <property type="match status" value="1"/>
</dbReference>
<feature type="active site" description="For OMPdecase activity" evidence="9">
    <location>
        <position position="61"/>
    </location>
</feature>
<dbReference type="Pfam" id="PF00215">
    <property type="entry name" value="OMPdecase"/>
    <property type="match status" value="1"/>
</dbReference>
<evidence type="ECO:0000256" key="7">
    <source>
        <dbReference type="ARBA" id="ARBA00023239"/>
    </source>
</evidence>
<dbReference type="GO" id="GO:0005829">
    <property type="term" value="C:cytosol"/>
    <property type="evidence" value="ECO:0007669"/>
    <property type="project" value="TreeGrafter"/>
</dbReference>
<dbReference type="NCBIfam" id="TIGR01740">
    <property type="entry name" value="pyrF"/>
    <property type="match status" value="1"/>
</dbReference>